<sequence length="77" mass="9199">LPPREIEKKEENEQPLNLDDLIKMTSENNNQDFDNLSQDDKNILLRKHEIDKAREQARLDMRAKEIEDARKQARNNK</sequence>
<dbReference type="Proteomes" id="UP000190389">
    <property type="component" value="Unassembled WGS sequence"/>
</dbReference>
<keyword evidence="2" id="KW-1185">Reference proteome</keyword>
<feature type="non-terminal residue" evidence="1">
    <location>
        <position position="1"/>
    </location>
</feature>
<dbReference type="RefSeq" id="WP_159442421.1">
    <property type="nucleotide sequence ID" value="NZ_FUXF01000045.1"/>
</dbReference>
<evidence type="ECO:0000313" key="1">
    <source>
        <dbReference type="EMBL" id="SJZ66247.1"/>
    </source>
</evidence>
<dbReference type="EMBL" id="FUXF01000045">
    <property type="protein sequence ID" value="SJZ66247.1"/>
    <property type="molecule type" value="Genomic_DNA"/>
</dbReference>
<evidence type="ECO:0000313" key="2">
    <source>
        <dbReference type="Proteomes" id="UP000190389"/>
    </source>
</evidence>
<organism evidence="1 2">
    <name type="scientific">Mycoplasmopsis verecunda</name>
    <dbReference type="NCBI Taxonomy" id="171291"/>
    <lineage>
        <taxon>Bacteria</taxon>
        <taxon>Bacillati</taxon>
        <taxon>Mycoplasmatota</taxon>
        <taxon>Mycoplasmoidales</taxon>
        <taxon>Metamycoplasmataceae</taxon>
        <taxon>Mycoplasmopsis</taxon>
    </lineage>
</organism>
<dbReference type="AlphaFoldDB" id="A0A1T4MH97"/>
<accession>A0A1T4MH97</accession>
<protein>
    <submittedName>
        <fullName evidence="1">Uncharacterized protein</fullName>
    </submittedName>
</protein>
<gene>
    <name evidence="1" type="ORF">SAMN02745154_00706</name>
</gene>
<reference evidence="2" key="1">
    <citation type="submission" date="2017-02" db="EMBL/GenBank/DDBJ databases">
        <authorList>
            <person name="Varghese N."/>
            <person name="Submissions S."/>
        </authorList>
    </citation>
    <scope>NUCLEOTIDE SEQUENCE [LARGE SCALE GENOMIC DNA]</scope>
    <source>
        <strain evidence="2">ATCC 27862</strain>
    </source>
</reference>
<proteinExistence type="predicted"/>
<name>A0A1T4MH97_9BACT</name>